<feature type="compositionally biased region" description="Polar residues" evidence="1">
    <location>
        <begin position="84"/>
        <end position="95"/>
    </location>
</feature>
<sequence length="149" mass="15778">MLRVRLSAVSPSPMGSAPASPFASGCGGTCSFLVSGCANVCAHASRPLKQRQSPSSITMSMSMSISIIIIIIIMDRPLPHGSRSLPTPGSRQTSWPEGLSEPKPTPAADPEEPQELHYASLSFHGAKAREPQDAEASETTEYSEIRTSP</sequence>
<name>A0A8J5ZXG2_GALPY</name>
<feature type="compositionally biased region" description="Polar residues" evidence="1">
    <location>
        <begin position="139"/>
        <end position="149"/>
    </location>
</feature>
<reference evidence="3" key="1">
    <citation type="journal article" date="2021" name="Evol. Appl.">
        <title>The genome of the Pyrenean desman and the effects of bottlenecks and inbreeding on the genomic landscape of an endangered species.</title>
        <authorList>
            <person name="Escoda L."/>
            <person name="Castresana J."/>
        </authorList>
    </citation>
    <scope>NUCLEOTIDE SEQUENCE</scope>
    <source>
        <strain evidence="3">IBE-C5619</strain>
    </source>
</reference>
<keyword evidence="2" id="KW-0812">Transmembrane</keyword>
<keyword evidence="2" id="KW-1133">Transmembrane helix</keyword>
<keyword evidence="4" id="KW-1185">Reference proteome</keyword>
<dbReference type="EMBL" id="JAGFMF010011844">
    <property type="protein sequence ID" value="KAG8511301.1"/>
    <property type="molecule type" value="Genomic_DNA"/>
</dbReference>
<organism evidence="3 4">
    <name type="scientific">Galemys pyrenaicus</name>
    <name type="common">Iberian desman</name>
    <name type="synonym">Pyrenean desman</name>
    <dbReference type="NCBI Taxonomy" id="202257"/>
    <lineage>
        <taxon>Eukaryota</taxon>
        <taxon>Metazoa</taxon>
        <taxon>Chordata</taxon>
        <taxon>Craniata</taxon>
        <taxon>Vertebrata</taxon>
        <taxon>Euteleostomi</taxon>
        <taxon>Mammalia</taxon>
        <taxon>Eutheria</taxon>
        <taxon>Laurasiatheria</taxon>
        <taxon>Eulipotyphla</taxon>
        <taxon>Talpidae</taxon>
        <taxon>Galemys</taxon>
    </lineage>
</organism>
<dbReference type="PROSITE" id="PS51257">
    <property type="entry name" value="PROKAR_LIPOPROTEIN"/>
    <property type="match status" value="1"/>
</dbReference>
<proteinExistence type="predicted"/>
<dbReference type="AlphaFoldDB" id="A0A8J5ZXG2"/>
<keyword evidence="2" id="KW-0472">Membrane</keyword>
<feature type="region of interest" description="Disordered" evidence="1">
    <location>
        <begin position="80"/>
        <end position="149"/>
    </location>
</feature>
<feature type="region of interest" description="Disordered" evidence="1">
    <location>
        <begin position="1"/>
        <end position="20"/>
    </location>
</feature>
<dbReference type="Proteomes" id="UP000700334">
    <property type="component" value="Unassembled WGS sequence"/>
</dbReference>
<feature type="transmembrane region" description="Helical" evidence="2">
    <location>
        <begin position="56"/>
        <end position="74"/>
    </location>
</feature>
<accession>A0A8J5ZXG2</accession>
<comment type="caution">
    <text evidence="3">The sequence shown here is derived from an EMBL/GenBank/DDBJ whole genome shotgun (WGS) entry which is preliminary data.</text>
</comment>
<evidence type="ECO:0000256" key="1">
    <source>
        <dbReference type="SAM" id="MobiDB-lite"/>
    </source>
</evidence>
<evidence type="ECO:0000313" key="4">
    <source>
        <dbReference type="Proteomes" id="UP000700334"/>
    </source>
</evidence>
<evidence type="ECO:0000256" key="2">
    <source>
        <dbReference type="SAM" id="Phobius"/>
    </source>
</evidence>
<gene>
    <name evidence="3" type="ORF">J0S82_008783</name>
</gene>
<evidence type="ECO:0000313" key="3">
    <source>
        <dbReference type="EMBL" id="KAG8511301.1"/>
    </source>
</evidence>
<protein>
    <submittedName>
        <fullName evidence="3">Sialic acid-binding Ig-like lectin 5</fullName>
    </submittedName>
</protein>
<feature type="compositionally biased region" description="Low complexity" evidence="1">
    <location>
        <begin position="7"/>
        <end position="20"/>
    </location>
</feature>